<dbReference type="RefSeq" id="WP_222160450.1">
    <property type="nucleotide sequence ID" value="NZ_CP081864.1"/>
</dbReference>
<gene>
    <name evidence="7" type="ORF">K6K13_08820</name>
</gene>
<evidence type="ECO:0000256" key="2">
    <source>
        <dbReference type="ARBA" id="ARBA00023015"/>
    </source>
</evidence>
<name>A0ABX9AST9_9ENTR</name>
<evidence type="ECO:0000259" key="6">
    <source>
        <dbReference type="PROSITE" id="PS50977"/>
    </source>
</evidence>
<evidence type="ECO:0000256" key="4">
    <source>
        <dbReference type="ARBA" id="ARBA00023163"/>
    </source>
</evidence>
<dbReference type="PRINTS" id="PR00455">
    <property type="entry name" value="HTHTETR"/>
</dbReference>
<proteinExistence type="predicted"/>
<dbReference type="InterPro" id="IPR009057">
    <property type="entry name" value="Homeodomain-like_sf"/>
</dbReference>
<evidence type="ECO:0000256" key="1">
    <source>
        <dbReference type="ARBA" id="ARBA00022491"/>
    </source>
</evidence>
<sequence length="186" mass="21193">MKEDRTALRGRILDAAVALFIEKGSENVTTRELTEALNLSRSHIYHYFSDWQTLCLEAYSRFMLADLDNFAKTVRAAPPAQQLQAFVTEYLPETSDAIWQLYSALWRKAIHEEQYAALALTLTHVWDGLLSDIIAANVRQDVDVLQVTRQLSALLNGYADHLIINPTPEARRQAMSDIDAFLQRIQ</sequence>
<reference evidence="7 8" key="1">
    <citation type="submission" date="2021-08" db="EMBL/GenBank/DDBJ databases">
        <title>Culture and genomic analysis of Symbiopectobacterium purcellii sp. nov. gen. nov., isolated from the leafhopper Empoasca decipiens.</title>
        <authorList>
            <person name="Nadal-Jimenez P."/>
            <person name="Siozios S."/>
            <person name="Halliday N."/>
            <person name="Camara M."/>
            <person name="Hurst G.D.D."/>
        </authorList>
    </citation>
    <scope>NUCLEOTIDE SEQUENCE [LARGE SCALE GENOMIC DNA]</scope>
    <source>
        <strain evidence="7 8">SyEd1</strain>
    </source>
</reference>
<keyword evidence="4" id="KW-0804">Transcription</keyword>
<dbReference type="InterPro" id="IPR036271">
    <property type="entry name" value="Tet_transcr_reg_TetR-rel_C_sf"/>
</dbReference>
<dbReference type="EMBL" id="CP081864">
    <property type="protein sequence ID" value="QZN97411.1"/>
    <property type="molecule type" value="Genomic_DNA"/>
</dbReference>
<evidence type="ECO:0000256" key="5">
    <source>
        <dbReference type="PROSITE-ProRule" id="PRU00335"/>
    </source>
</evidence>
<keyword evidence="2" id="KW-0805">Transcription regulation</keyword>
<protein>
    <submittedName>
        <fullName evidence="7">TetR/AcrR family transcriptional regulator</fullName>
    </submittedName>
</protein>
<dbReference type="Gene3D" id="1.10.357.10">
    <property type="entry name" value="Tetracycline Repressor, domain 2"/>
    <property type="match status" value="1"/>
</dbReference>
<evidence type="ECO:0000256" key="3">
    <source>
        <dbReference type="ARBA" id="ARBA00023125"/>
    </source>
</evidence>
<evidence type="ECO:0000313" key="8">
    <source>
        <dbReference type="Proteomes" id="UP000825886"/>
    </source>
</evidence>
<dbReference type="PROSITE" id="PS50977">
    <property type="entry name" value="HTH_TETR_2"/>
    <property type="match status" value="1"/>
</dbReference>
<keyword evidence="1" id="KW-0678">Repressor</keyword>
<dbReference type="Proteomes" id="UP000825886">
    <property type="component" value="Chromosome"/>
</dbReference>
<accession>A0ABX9AST9</accession>
<evidence type="ECO:0000313" key="7">
    <source>
        <dbReference type="EMBL" id="QZN97411.1"/>
    </source>
</evidence>
<dbReference type="InterPro" id="IPR050109">
    <property type="entry name" value="HTH-type_TetR-like_transc_reg"/>
</dbReference>
<dbReference type="SUPFAM" id="SSF48498">
    <property type="entry name" value="Tetracyclin repressor-like, C-terminal domain"/>
    <property type="match status" value="1"/>
</dbReference>
<organism evidence="7 8">
    <name type="scientific">Symbiopectobacterium purcellii</name>
    <dbReference type="NCBI Taxonomy" id="2871826"/>
    <lineage>
        <taxon>Bacteria</taxon>
        <taxon>Pseudomonadati</taxon>
        <taxon>Pseudomonadota</taxon>
        <taxon>Gammaproteobacteria</taxon>
        <taxon>Enterobacterales</taxon>
        <taxon>Enterobacteriaceae</taxon>
    </lineage>
</organism>
<dbReference type="Pfam" id="PF13977">
    <property type="entry name" value="TetR_C_6"/>
    <property type="match status" value="1"/>
</dbReference>
<feature type="domain" description="HTH tetR-type" evidence="6">
    <location>
        <begin position="6"/>
        <end position="66"/>
    </location>
</feature>
<dbReference type="SUPFAM" id="SSF46689">
    <property type="entry name" value="Homeodomain-like"/>
    <property type="match status" value="1"/>
</dbReference>
<feature type="DNA-binding region" description="H-T-H motif" evidence="5">
    <location>
        <begin position="29"/>
        <end position="48"/>
    </location>
</feature>
<dbReference type="InterPro" id="IPR039538">
    <property type="entry name" value="BetI_C"/>
</dbReference>
<dbReference type="PANTHER" id="PTHR30055:SF234">
    <property type="entry name" value="HTH-TYPE TRANSCRIPTIONAL REGULATOR BETI"/>
    <property type="match status" value="1"/>
</dbReference>
<dbReference type="Pfam" id="PF00440">
    <property type="entry name" value="TetR_N"/>
    <property type="match status" value="1"/>
</dbReference>
<keyword evidence="3 5" id="KW-0238">DNA-binding</keyword>
<keyword evidence="8" id="KW-1185">Reference proteome</keyword>
<dbReference type="PANTHER" id="PTHR30055">
    <property type="entry name" value="HTH-TYPE TRANSCRIPTIONAL REGULATOR RUTR"/>
    <property type="match status" value="1"/>
</dbReference>
<dbReference type="InterPro" id="IPR001647">
    <property type="entry name" value="HTH_TetR"/>
</dbReference>